<dbReference type="InterPro" id="IPR003593">
    <property type="entry name" value="AAA+_ATPase"/>
</dbReference>
<dbReference type="Proteomes" id="UP000183656">
    <property type="component" value="Unassembled WGS sequence"/>
</dbReference>
<dbReference type="Gene3D" id="3.40.50.300">
    <property type="entry name" value="P-loop containing nucleotide triphosphate hydrolases"/>
    <property type="match status" value="1"/>
</dbReference>
<proteinExistence type="predicted"/>
<keyword evidence="3" id="KW-1185">Reference proteome</keyword>
<gene>
    <name evidence="2" type="ORF">SAMN04489707_10746</name>
</gene>
<dbReference type="AlphaFoldDB" id="A0A1I7KUX8"/>
<dbReference type="SUPFAM" id="SSF52540">
    <property type="entry name" value="P-loop containing nucleoside triphosphate hydrolases"/>
    <property type="match status" value="1"/>
</dbReference>
<accession>A0A1I7KUX8</accession>
<dbReference type="RefSeq" id="WP_074930484.1">
    <property type="nucleotide sequence ID" value="NZ_CYIG01000079.1"/>
</dbReference>
<dbReference type="EMBL" id="FPBX01000074">
    <property type="protein sequence ID" value="SFV01116.1"/>
    <property type="molecule type" value="Genomic_DNA"/>
</dbReference>
<protein>
    <submittedName>
        <fullName evidence="2">DnaA protein</fullName>
    </submittedName>
</protein>
<evidence type="ECO:0000259" key="1">
    <source>
        <dbReference type="SMART" id="SM00382"/>
    </source>
</evidence>
<dbReference type="PANTHER" id="PTHR30050">
    <property type="entry name" value="CHROMOSOMAL REPLICATION INITIATOR PROTEIN DNAA"/>
    <property type="match status" value="1"/>
</dbReference>
<dbReference type="SMART" id="SM00382">
    <property type="entry name" value="AAA"/>
    <property type="match status" value="1"/>
</dbReference>
<sequence>MLYHPRRHWTLASFAPRPNSQHARALGIRFVEQERPTPVTLVLAGSPGSGKTHLLHALAQHARRNFWIDSIACLSSTQWAQEVAAGLHFADIASVLQRFASHDFLALDDADRLWGMPQAQQAFAELLRERQEQGLRTLLTATLYPVSPHNPQLLCDLLAQQTAVRLH</sequence>
<dbReference type="Pfam" id="PF00308">
    <property type="entry name" value="Bac_DnaA"/>
    <property type="match status" value="1"/>
</dbReference>
<dbReference type="STRING" id="343013.SAMN04489707_10746"/>
<dbReference type="InterPro" id="IPR013317">
    <property type="entry name" value="DnaA_dom"/>
</dbReference>
<name>A0A1I7KUX8_9BURK</name>
<feature type="domain" description="AAA+ ATPase" evidence="1">
    <location>
        <begin position="37"/>
        <end position="163"/>
    </location>
</feature>
<reference evidence="2 3" key="1">
    <citation type="submission" date="2016-10" db="EMBL/GenBank/DDBJ databases">
        <authorList>
            <person name="de Groot N.N."/>
        </authorList>
    </citation>
    <scope>NUCLEOTIDE SEQUENCE [LARGE SCALE GENOMIC DNA]</scope>
    <source>
        <strain evidence="2 3">R-24608</strain>
    </source>
</reference>
<dbReference type="OrthoDB" id="9784878at2"/>
<organism evidence="2 3">
    <name type="scientific">Paenacidovorax caeni</name>
    <dbReference type="NCBI Taxonomy" id="343013"/>
    <lineage>
        <taxon>Bacteria</taxon>
        <taxon>Pseudomonadati</taxon>
        <taxon>Pseudomonadota</taxon>
        <taxon>Betaproteobacteria</taxon>
        <taxon>Burkholderiales</taxon>
        <taxon>Comamonadaceae</taxon>
        <taxon>Paenacidovorax</taxon>
    </lineage>
</organism>
<dbReference type="InterPro" id="IPR027417">
    <property type="entry name" value="P-loop_NTPase"/>
</dbReference>
<dbReference type="PANTHER" id="PTHR30050:SF4">
    <property type="entry name" value="ATP-BINDING PROTEIN RV3427C IN INSERTION SEQUENCE-RELATED"/>
    <property type="match status" value="1"/>
</dbReference>
<dbReference type="CDD" id="cd00009">
    <property type="entry name" value="AAA"/>
    <property type="match status" value="1"/>
</dbReference>
<evidence type="ECO:0000313" key="2">
    <source>
        <dbReference type="EMBL" id="SFV01116.1"/>
    </source>
</evidence>
<evidence type="ECO:0000313" key="3">
    <source>
        <dbReference type="Proteomes" id="UP000183656"/>
    </source>
</evidence>
<dbReference type="GO" id="GO:0006260">
    <property type="term" value="P:DNA replication"/>
    <property type="evidence" value="ECO:0007669"/>
    <property type="project" value="TreeGrafter"/>
</dbReference>